<comment type="subunit">
    <text evidence="6">Homodimer.</text>
</comment>
<keyword evidence="11" id="KW-0479">Metal-binding</keyword>
<sequence length="741" mass="80877">RLEPDKIRVEESEIGKAYQQVDDDFLAALRQAGKNIDNYHRARLPRGWLEPDSGGNLVGHLCRPLSRVGIYVPGGTAVYPSSVLMNALPAKVAGVQEIVMVTPPARDGSVNPYILVAAAEAGVTEIYRVGGAQAVAALAYGTPTIKAVDKIIGPGNSYVAMAKKQVYGMVDIDMVAGPSEILIIADENADPAFIAADLLSQAEHDERAAPVLLTPSRQLAFKVQEEVAAQAALLLRKEIVERSLEDYGAVVVTGNIDEAFELANRFAPEHLELMLEEPLRWLTRVENAGAVFVGAHSPEPVGDYLAGPNHILPTGGTARFYSPLGVDSFLKKSSLIAYTGATLAQMGDAVIKMAAVEGLEAHANAVRIRLKKNDQKKGIEGRHRMNTLFDAAKLAREDLRALNPYSASCFPDLIKLDANENPYEFPPEIIKIINKELGTMDLSRYPDAMAQRLRESIAGYTGAGPENIMVGNGSDELILNIILTFAAGERFVVTTPTFVMYQIHGRIAAAEVVEVPRRDDFSIDVNSLKRVASGTGIKLVFICTPNNPTGNAVAREEIEEVIRNTNAIVVVDEAYGEFGGESCVPLLKRYPNLIVLRTFSKAFGMAGLRVGYLLSGRPVIKELLKVKQPFNLNAFSQVAARLVLENQAPFKKRIALILQQRDRLFQELSSLRGVEAFPSQANFILFRTSRPAEEIYFGLRERGVLVRNLNSPALSRCLRVTVGTPEENGIFIEKLGEILNQ</sequence>
<dbReference type="Gene3D" id="3.40.50.1980">
    <property type="entry name" value="Nitrogenase molybdenum iron protein domain"/>
    <property type="match status" value="2"/>
</dbReference>
<evidence type="ECO:0000313" key="19">
    <source>
        <dbReference type="EMBL" id="KUK83008.1"/>
    </source>
</evidence>
<evidence type="ECO:0000256" key="2">
    <source>
        <dbReference type="ARBA" id="ARBA00001947"/>
    </source>
</evidence>
<keyword evidence="8" id="KW-0032">Aminotransferase</keyword>
<dbReference type="InterPro" id="IPR001917">
    <property type="entry name" value="Aminotrans_II_pyridoxalP_BS"/>
</dbReference>
<dbReference type="GO" id="GO:0030170">
    <property type="term" value="F:pyridoxal phosphate binding"/>
    <property type="evidence" value="ECO:0007669"/>
    <property type="project" value="InterPro"/>
</dbReference>
<evidence type="ECO:0000256" key="5">
    <source>
        <dbReference type="ARBA" id="ARBA00010178"/>
    </source>
</evidence>
<dbReference type="InterPro" id="IPR015421">
    <property type="entry name" value="PyrdxlP-dep_Trfase_major"/>
</dbReference>
<reference evidence="20" key="1">
    <citation type="journal article" date="2015" name="MBio">
        <title>Genome-Resolved Metagenomic Analysis Reveals Roles for Candidate Phyla and Other Microbial Community Members in Biogeochemical Transformations in Oil Reservoirs.</title>
        <authorList>
            <person name="Hu P."/>
            <person name="Tom L."/>
            <person name="Singh A."/>
            <person name="Thomas B.C."/>
            <person name="Baker B.J."/>
            <person name="Piceno Y.M."/>
            <person name="Andersen G.L."/>
            <person name="Banfield J.F."/>
        </authorList>
    </citation>
    <scope>NUCLEOTIDE SEQUENCE [LARGE SCALE GENOMIC DNA]</scope>
</reference>
<dbReference type="InterPro" id="IPR012131">
    <property type="entry name" value="Hstdl_DH"/>
</dbReference>
<dbReference type="GO" id="GO:0004399">
    <property type="term" value="F:histidinol dehydrogenase activity"/>
    <property type="evidence" value="ECO:0007669"/>
    <property type="project" value="UniProtKB-EC"/>
</dbReference>
<keyword evidence="9" id="KW-0028">Amino-acid biosynthesis</keyword>
<evidence type="ECO:0000256" key="13">
    <source>
        <dbReference type="ARBA" id="ARBA00022898"/>
    </source>
</evidence>
<dbReference type="GO" id="GO:0005829">
    <property type="term" value="C:cytosol"/>
    <property type="evidence" value="ECO:0007669"/>
    <property type="project" value="TreeGrafter"/>
</dbReference>
<proteinExistence type="inferred from homology"/>
<dbReference type="CDD" id="cd00609">
    <property type="entry name" value="AAT_like"/>
    <property type="match status" value="1"/>
</dbReference>
<protein>
    <recommendedName>
        <fullName evidence="7">histidinol dehydrogenase</fullName>
        <ecNumber evidence="7">1.1.1.23</ecNumber>
    </recommendedName>
</protein>
<dbReference type="HAMAP" id="MF_01023">
    <property type="entry name" value="HisC_aminotrans_2"/>
    <property type="match status" value="1"/>
</dbReference>
<dbReference type="Gene3D" id="3.90.1150.10">
    <property type="entry name" value="Aspartate Aminotransferase, domain 1"/>
    <property type="match status" value="1"/>
</dbReference>
<dbReference type="GO" id="GO:0004400">
    <property type="term" value="F:histidinol-phosphate transaminase activity"/>
    <property type="evidence" value="ECO:0007669"/>
    <property type="project" value="InterPro"/>
</dbReference>
<evidence type="ECO:0000256" key="3">
    <source>
        <dbReference type="ARBA" id="ARBA00003850"/>
    </source>
</evidence>
<keyword evidence="13" id="KW-0663">Pyridoxal phosphate</keyword>
<evidence type="ECO:0000256" key="10">
    <source>
        <dbReference type="ARBA" id="ARBA00022679"/>
    </source>
</evidence>
<evidence type="ECO:0000256" key="15">
    <source>
        <dbReference type="ARBA" id="ARBA00023027"/>
    </source>
</evidence>
<organism evidence="19 20">
    <name type="scientific">Pelotomaculum thermopropionicum</name>
    <dbReference type="NCBI Taxonomy" id="110500"/>
    <lineage>
        <taxon>Bacteria</taxon>
        <taxon>Bacillati</taxon>
        <taxon>Bacillota</taxon>
        <taxon>Clostridia</taxon>
        <taxon>Eubacteriales</taxon>
        <taxon>Desulfotomaculaceae</taxon>
        <taxon>Pelotomaculum</taxon>
    </lineage>
</organism>
<keyword evidence="15" id="KW-0520">NAD</keyword>
<keyword evidence="12" id="KW-0862">Zinc</keyword>
<dbReference type="InterPro" id="IPR005861">
    <property type="entry name" value="HisP_aminotrans"/>
</dbReference>
<dbReference type="AlphaFoldDB" id="A0A101HUT1"/>
<evidence type="ECO:0000256" key="11">
    <source>
        <dbReference type="ARBA" id="ARBA00022723"/>
    </source>
</evidence>
<dbReference type="FunFam" id="3.40.50.1980:FF:000001">
    <property type="entry name" value="Histidinol dehydrogenase"/>
    <property type="match status" value="1"/>
</dbReference>
<dbReference type="PANTHER" id="PTHR21256">
    <property type="entry name" value="HISTIDINOL DEHYDROGENASE HDH"/>
    <property type="match status" value="1"/>
</dbReference>
<dbReference type="SUPFAM" id="SSF53720">
    <property type="entry name" value="ALDH-like"/>
    <property type="match status" value="1"/>
</dbReference>
<dbReference type="PRINTS" id="PR00083">
    <property type="entry name" value="HOLDHDRGNASE"/>
</dbReference>
<dbReference type="Gene3D" id="1.20.5.1300">
    <property type="match status" value="1"/>
</dbReference>
<evidence type="ECO:0000256" key="4">
    <source>
        <dbReference type="ARBA" id="ARBA00004940"/>
    </source>
</evidence>
<dbReference type="InterPro" id="IPR001692">
    <property type="entry name" value="Histidinol_DH_CS"/>
</dbReference>
<dbReference type="Pfam" id="PF00155">
    <property type="entry name" value="Aminotran_1_2"/>
    <property type="match status" value="1"/>
</dbReference>
<dbReference type="InterPro" id="IPR015422">
    <property type="entry name" value="PyrdxlP-dep_Trfase_small"/>
</dbReference>
<gene>
    <name evidence="19" type="ORF">XD97_0289</name>
</gene>
<evidence type="ECO:0000259" key="18">
    <source>
        <dbReference type="Pfam" id="PF00155"/>
    </source>
</evidence>
<dbReference type="Pfam" id="PF00815">
    <property type="entry name" value="Histidinol_dh"/>
    <property type="match status" value="1"/>
</dbReference>
<comment type="function">
    <text evidence="3">Catalyzes the sequential NAD-dependent oxidations of L-histidinol to L-histidinaldehyde and then to L-histidine.</text>
</comment>
<evidence type="ECO:0000256" key="17">
    <source>
        <dbReference type="ARBA" id="ARBA00049489"/>
    </source>
</evidence>
<dbReference type="NCBIfam" id="TIGR01141">
    <property type="entry name" value="hisC"/>
    <property type="match status" value="1"/>
</dbReference>
<comment type="cofactor">
    <cofactor evidence="2">
        <name>Zn(2+)</name>
        <dbReference type="ChEBI" id="CHEBI:29105"/>
    </cofactor>
</comment>
<evidence type="ECO:0000256" key="8">
    <source>
        <dbReference type="ARBA" id="ARBA00022576"/>
    </source>
</evidence>
<comment type="catalytic activity">
    <reaction evidence="17">
        <text>L-histidinol + 2 NAD(+) + H2O = L-histidine + 2 NADH + 3 H(+)</text>
        <dbReference type="Rhea" id="RHEA:20641"/>
        <dbReference type="ChEBI" id="CHEBI:15377"/>
        <dbReference type="ChEBI" id="CHEBI:15378"/>
        <dbReference type="ChEBI" id="CHEBI:57540"/>
        <dbReference type="ChEBI" id="CHEBI:57595"/>
        <dbReference type="ChEBI" id="CHEBI:57699"/>
        <dbReference type="ChEBI" id="CHEBI:57945"/>
        <dbReference type="EC" id="1.1.1.23"/>
    </reaction>
</comment>
<evidence type="ECO:0000256" key="14">
    <source>
        <dbReference type="ARBA" id="ARBA00023002"/>
    </source>
</evidence>
<evidence type="ECO:0000256" key="9">
    <source>
        <dbReference type="ARBA" id="ARBA00022605"/>
    </source>
</evidence>
<dbReference type="InterPro" id="IPR016161">
    <property type="entry name" value="Ald_DH/histidinol_DH"/>
</dbReference>
<dbReference type="EC" id="1.1.1.23" evidence="7"/>
<dbReference type="GO" id="GO:0046872">
    <property type="term" value="F:metal ion binding"/>
    <property type="evidence" value="ECO:0007669"/>
    <property type="project" value="UniProtKB-KW"/>
</dbReference>
<keyword evidence="14" id="KW-0560">Oxidoreductase</keyword>
<keyword evidence="16" id="KW-0368">Histidine biosynthesis</keyword>
<dbReference type="NCBIfam" id="TIGR00069">
    <property type="entry name" value="hisD"/>
    <property type="match status" value="1"/>
</dbReference>
<dbReference type="FunFam" id="1.20.5.1300:FF:000002">
    <property type="entry name" value="Histidinol dehydrogenase, chloroplastic"/>
    <property type="match status" value="1"/>
</dbReference>
<dbReference type="Proteomes" id="UP000054705">
    <property type="component" value="Unassembled WGS sequence"/>
</dbReference>
<name>A0A101HUT1_9FIRM</name>
<dbReference type="InterPro" id="IPR004839">
    <property type="entry name" value="Aminotransferase_I/II_large"/>
</dbReference>
<dbReference type="InterPro" id="IPR015424">
    <property type="entry name" value="PyrdxlP-dep_Trfase"/>
</dbReference>
<dbReference type="CDD" id="cd06572">
    <property type="entry name" value="Histidinol_dh"/>
    <property type="match status" value="1"/>
</dbReference>
<accession>A0A101HUT1</accession>
<keyword evidence="10" id="KW-0808">Transferase</keyword>
<evidence type="ECO:0000313" key="20">
    <source>
        <dbReference type="Proteomes" id="UP000054705"/>
    </source>
</evidence>
<comment type="cofactor">
    <cofactor evidence="1">
        <name>pyridoxal 5'-phosphate</name>
        <dbReference type="ChEBI" id="CHEBI:597326"/>
    </cofactor>
</comment>
<dbReference type="HAMAP" id="MF_01024">
    <property type="entry name" value="HisD"/>
    <property type="match status" value="1"/>
</dbReference>
<dbReference type="SUPFAM" id="SSF53383">
    <property type="entry name" value="PLP-dependent transferases"/>
    <property type="match status" value="1"/>
</dbReference>
<comment type="pathway">
    <text evidence="4">Amino-acid biosynthesis; L-histidine biosynthesis; L-histidine from 5-phospho-alpha-D-ribose 1-diphosphate: step 9/9.</text>
</comment>
<dbReference type="PATRIC" id="fig|110500.4.peg.546"/>
<dbReference type="PROSITE" id="PS00611">
    <property type="entry name" value="HISOL_DEHYDROGENASE"/>
    <property type="match status" value="1"/>
</dbReference>
<evidence type="ECO:0000256" key="12">
    <source>
        <dbReference type="ARBA" id="ARBA00022833"/>
    </source>
</evidence>
<dbReference type="EMBL" id="LGGS01000053">
    <property type="protein sequence ID" value="KUK83008.1"/>
    <property type="molecule type" value="Genomic_DNA"/>
</dbReference>
<dbReference type="GO" id="GO:0000105">
    <property type="term" value="P:L-histidine biosynthetic process"/>
    <property type="evidence" value="ECO:0007669"/>
    <property type="project" value="UniProtKB-KW"/>
</dbReference>
<feature type="domain" description="Aminotransferase class I/classII large" evidence="18">
    <location>
        <begin position="412"/>
        <end position="735"/>
    </location>
</feature>
<dbReference type="Gene3D" id="3.40.640.10">
    <property type="entry name" value="Type I PLP-dependent aspartate aminotransferase-like (Major domain)"/>
    <property type="match status" value="1"/>
</dbReference>
<dbReference type="PANTHER" id="PTHR21256:SF2">
    <property type="entry name" value="HISTIDINE BIOSYNTHESIS TRIFUNCTIONAL PROTEIN"/>
    <property type="match status" value="1"/>
</dbReference>
<evidence type="ECO:0000256" key="7">
    <source>
        <dbReference type="ARBA" id="ARBA00012965"/>
    </source>
</evidence>
<comment type="similarity">
    <text evidence="5">Belongs to the histidinol dehydrogenase family.</text>
</comment>
<dbReference type="GO" id="GO:0051287">
    <property type="term" value="F:NAD binding"/>
    <property type="evidence" value="ECO:0007669"/>
    <property type="project" value="InterPro"/>
</dbReference>
<evidence type="ECO:0000256" key="16">
    <source>
        <dbReference type="ARBA" id="ARBA00023102"/>
    </source>
</evidence>
<evidence type="ECO:0000256" key="1">
    <source>
        <dbReference type="ARBA" id="ARBA00001933"/>
    </source>
</evidence>
<dbReference type="PROSITE" id="PS00599">
    <property type="entry name" value="AA_TRANSFER_CLASS_2"/>
    <property type="match status" value="1"/>
</dbReference>
<comment type="caution">
    <text evidence="19">The sequence shown here is derived from an EMBL/GenBank/DDBJ whole genome shotgun (WGS) entry which is preliminary data.</text>
</comment>
<feature type="non-terminal residue" evidence="19">
    <location>
        <position position="1"/>
    </location>
</feature>
<evidence type="ECO:0000256" key="6">
    <source>
        <dbReference type="ARBA" id="ARBA00011738"/>
    </source>
</evidence>